<dbReference type="PATRIC" id="fig|1107882.3.peg.508"/>
<name>H0HK23_9HYPH</name>
<accession>H0HK23</accession>
<dbReference type="Proteomes" id="UP000003250">
    <property type="component" value="Unassembled WGS sequence"/>
</dbReference>
<dbReference type="RefSeq" id="WP_008834171.1">
    <property type="nucleotide sequence ID" value="NZ_AHAM01000024.1"/>
</dbReference>
<dbReference type="Pfam" id="PF21834">
    <property type="entry name" value="DUF6894"/>
    <property type="match status" value="1"/>
</dbReference>
<evidence type="ECO:0000313" key="3">
    <source>
        <dbReference type="Proteomes" id="UP000003250"/>
    </source>
</evidence>
<dbReference type="EMBL" id="AHAM01000024">
    <property type="protein sequence ID" value="EHK58915.1"/>
    <property type="molecule type" value="Genomic_DNA"/>
</dbReference>
<evidence type="ECO:0000259" key="1">
    <source>
        <dbReference type="Pfam" id="PF21834"/>
    </source>
</evidence>
<proteinExistence type="predicted"/>
<keyword evidence="3" id="KW-1185">Reference proteome</keyword>
<dbReference type="InterPro" id="IPR054189">
    <property type="entry name" value="DUF6894"/>
</dbReference>
<protein>
    <recommendedName>
        <fullName evidence="1">DUF6894 domain-containing protein</fullName>
    </recommendedName>
</protein>
<dbReference type="AlphaFoldDB" id="H0HK23"/>
<reference evidence="2 3" key="1">
    <citation type="journal article" date="2012" name="J. Bacteriol.">
        <title>Draft Genome Sequence of Mesorhizobium alhagi CCNWXJ12-2T, a Novel Salt-Resistant Species Isolated from the Desert of Northwestern China.</title>
        <authorList>
            <person name="Zhou M."/>
            <person name="Chen W."/>
            <person name="Chen H."/>
            <person name="Wei G."/>
        </authorList>
    </citation>
    <scope>NUCLEOTIDE SEQUENCE [LARGE SCALE GENOMIC DNA]</scope>
    <source>
        <strain evidence="2 3">CCNWXJ12-2</strain>
    </source>
</reference>
<sequence length="87" mass="10019">MPFYRFEFRDGTRTQTMPDIDLPDLDAAYEEAKRSTRDLLMEATLKGEERTGWACRVYDRDGQRILSVNFEDIVLNRADDDAGTGLP</sequence>
<feature type="domain" description="DUF6894" evidence="1">
    <location>
        <begin position="4"/>
        <end position="70"/>
    </location>
</feature>
<gene>
    <name evidence="2" type="ORF">MAXJ12_02571</name>
</gene>
<organism evidence="2 3">
    <name type="scientific">Mesorhizobium alhagi CCNWXJ12-2</name>
    <dbReference type="NCBI Taxonomy" id="1107882"/>
    <lineage>
        <taxon>Bacteria</taxon>
        <taxon>Pseudomonadati</taxon>
        <taxon>Pseudomonadota</taxon>
        <taxon>Alphaproteobacteria</taxon>
        <taxon>Hyphomicrobiales</taxon>
        <taxon>Phyllobacteriaceae</taxon>
        <taxon>Allomesorhizobium</taxon>
    </lineage>
</organism>
<evidence type="ECO:0000313" key="2">
    <source>
        <dbReference type="EMBL" id="EHK58915.1"/>
    </source>
</evidence>